<dbReference type="GO" id="GO:0003725">
    <property type="term" value="F:double-stranded RNA binding"/>
    <property type="evidence" value="ECO:0007669"/>
    <property type="project" value="TreeGrafter"/>
</dbReference>
<dbReference type="SMART" id="SM00355">
    <property type="entry name" value="ZnF_C2H2"/>
    <property type="match status" value="2"/>
</dbReference>
<dbReference type="GO" id="GO:0008270">
    <property type="term" value="F:zinc ion binding"/>
    <property type="evidence" value="ECO:0007669"/>
    <property type="project" value="InterPro"/>
</dbReference>
<reference evidence="5" key="1">
    <citation type="submission" date="2025-08" db="UniProtKB">
        <authorList>
            <consortium name="RefSeq"/>
        </authorList>
    </citation>
    <scope>IDENTIFICATION</scope>
</reference>
<sequence length="751" mass="84009">MCYRRPLHEPFWQGHGPGDPSSYHQRVSSDDFGPTTTFNIEEYMFGNEAQQPYHQEPSAGPAGQAYLFGSQYPSVTETHGYQQNEGPNPAFNRSPNWPPNSSAATPPVYENHPASHVHDGRMDAGPSKVGPSNQQPQVHLNQGPRPQPDRRRSGTRWRENTPPRSGSTYGPPFSTKVLHIDSNEPKPLGVTKFSCADSDPGMAEKPELLAEPRLNAPPDPAEATEKTNDPDIILHPVTKEPVKRKPNGTYELVGGTTKKKAKSAPPTCPKPRKLPEEIGDGCYCELCDVVCSGPVNLRMHINGAKHKLNEAKVEKGEGTIMRRRLDKKLRSRFEKEGPIPSSHNQEETPLIGLDFVTRVVVPDQDESEDLYECSLCDKKDLRSTSVYEHVLGRSHRKAYIRKLKPDLADQYASIATVYSKNGQLKRRPGSDLSALLNGIIKVAAKRDGPGEMQIRLYNEKEVDGDGTEDYGIENYESDPDNPVVDLPLGMEPEDRGNVDHPGRKRPNLLEYPSIPRSPYRHVDPRQPSESTPERGSWATPSRTHSHQRSNRRTIPDRPSRSYDPRASPPGDSLRTHSLPVCHPGPRHWDKPLPVPPAPSDHHLLPQSVKRLTPWSASPPPTALDVTRLPPKETLPTSNQNRLPADLSPLTEEQLRFYCSDIFIAQEYRRRFGDRPSSQESNQTNDNSNRISQAKMEGVSVETLLESLSDTMVQSEDDAKMAMELTRALTQATLKFMLQEKDFAIQKMDGKR</sequence>
<feature type="compositionally biased region" description="Basic and acidic residues" evidence="1">
    <location>
        <begin position="147"/>
        <end position="161"/>
    </location>
</feature>
<accession>A0A8B7XHS7</accession>
<organism evidence="4 5">
    <name type="scientific">Acanthaster planci</name>
    <name type="common">Crown-of-thorns starfish</name>
    <dbReference type="NCBI Taxonomy" id="133434"/>
    <lineage>
        <taxon>Eukaryota</taxon>
        <taxon>Metazoa</taxon>
        <taxon>Echinodermata</taxon>
        <taxon>Eleutherozoa</taxon>
        <taxon>Asterozoa</taxon>
        <taxon>Asteroidea</taxon>
        <taxon>Valvatacea</taxon>
        <taxon>Valvatida</taxon>
        <taxon>Acanthasteridae</taxon>
        <taxon>Acanthaster</taxon>
    </lineage>
</organism>
<feature type="region of interest" description="Disordered" evidence="1">
    <location>
        <begin position="1"/>
        <end position="34"/>
    </location>
</feature>
<feature type="domain" description="C2H2-type" evidence="2">
    <location>
        <begin position="371"/>
        <end position="395"/>
    </location>
</feature>
<feature type="region of interest" description="Disordered" evidence="1">
    <location>
        <begin position="241"/>
        <end position="269"/>
    </location>
</feature>
<feature type="region of interest" description="Disordered" evidence="1">
    <location>
        <begin position="672"/>
        <end position="694"/>
    </location>
</feature>
<dbReference type="OrthoDB" id="5877502at2759"/>
<dbReference type="GO" id="GO:0003727">
    <property type="term" value="F:single-stranded RNA binding"/>
    <property type="evidence" value="ECO:0007669"/>
    <property type="project" value="TreeGrafter"/>
</dbReference>
<proteinExistence type="predicted"/>
<dbReference type="PANTHER" id="PTHR45762">
    <property type="entry name" value="ZINC FINGER RNA-BINDING PROTEIN"/>
    <property type="match status" value="1"/>
</dbReference>
<dbReference type="Proteomes" id="UP000694845">
    <property type="component" value="Unplaced"/>
</dbReference>
<dbReference type="AlphaFoldDB" id="A0A8B7XHS7"/>
<name>A0A8B7XHS7_ACAPL</name>
<feature type="compositionally biased region" description="Polar residues" evidence="1">
    <location>
        <begin position="77"/>
        <end position="104"/>
    </location>
</feature>
<feature type="region of interest" description="Disordered" evidence="1">
    <location>
        <begin position="458"/>
        <end position="644"/>
    </location>
</feature>
<feature type="region of interest" description="Disordered" evidence="1">
    <location>
        <begin position="77"/>
        <end position="227"/>
    </location>
</feature>
<dbReference type="InterPro" id="IPR013087">
    <property type="entry name" value="Znf_C2H2_type"/>
</dbReference>
<feature type="compositionally biased region" description="Polar residues" evidence="1">
    <location>
        <begin position="675"/>
        <end position="691"/>
    </location>
</feature>
<dbReference type="Gene3D" id="3.30.160.60">
    <property type="entry name" value="Classic Zinc Finger"/>
    <property type="match status" value="1"/>
</dbReference>
<dbReference type="GO" id="GO:0071011">
    <property type="term" value="C:precatalytic spliceosome"/>
    <property type="evidence" value="ECO:0007669"/>
    <property type="project" value="TreeGrafter"/>
</dbReference>
<feature type="domain" description="U1-type" evidence="3">
    <location>
        <begin position="368"/>
        <end position="402"/>
    </location>
</feature>
<gene>
    <name evidence="5" type="primary">LOC110973354</name>
</gene>
<dbReference type="Pfam" id="PF12874">
    <property type="entry name" value="zf-met"/>
    <property type="match status" value="1"/>
</dbReference>
<evidence type="ECO:0000313" key="5">
    <source>
        <dbReference type="RefSeq" id="XP_022079786.1"/>
    </source>
</evidence>
<feature type="compositionally biased region" description="Acidic residues" evidence="1">
    <location>
        <begin position="464"/>
        <end position="479"/>
    </location>
</feature>
<dbReference type="GeneID" id="110973354"/>
<evidence type="ECO:0000256" key="1">
    <source>
        <dbReference type="SAM" id="MobiDB-lite"/>
    </source>
</evidence>
<evidence type="ECO:0000313" key="4">
    <source>
        <dbReference type="Proteomes" id="UP000694845"/>
    </source>
</evidence>
<dbReference type="RefSeq" id="XP_022079786.1">
    <property type="nucleotide sequence ID" value="XM_022224094.1"/>
</dbReference>
<feature type="domain" description="U1-type" evidence="3">
    <location>
        <begin position="279"/>
        <end position="313"/>
    </location>
</feature>
<dbReference type="InterPro" id="IPR036236">
    <property type="entry name" value="Znf_C2H2_sf"/>
</dbReference>
<evidence type="ECO:0000259" key="2">
    <source>
        <dbReference type="SMART" id="SM00355"/>
    </source>
</evidence>
<dbReference type="SMART" id="SM00451">
    <property type="entry name" value="ZnF_U1"/>
    <property type="match status" value="2"/>
</dbReference>
<feature type="compositionally biased region" description="Basic and acidic residues" evidence="1">
    <location>
        <begin position="492"/>
        <end position="501"/>
    </location>
</feature>
<dbReference type="OMA" id="NAHTENT"/>
<protein>
    <submittedName>
        <fullName evidence="5">Uncharacterized protein LOC110973354 isoform X2</fullName>
    </submittedName>
</protein>
<dbReference type="SUPFAM" id="SSF57667">
    <property type="entry name" value="beta-beta-alpha zinc fingers"/>
    <property type="match status" value="1"/>
</dbReference>
<feature type="compositionally biased region" description="Polar residues" evidence="1">
    <location>
        <begin position="130"/>
        <end position="140"/>
    </location>
</feature>
<evidence type="ECO:0000259" key="3">
    <source>
        <dbReference type="SMART" id="SM00451"/>
    </source>
</evidence>
<feature type="domain" description="C2H2-type" evidence="2">
    <location>
        <begin position="282"/>
        <end position="306"/>
    </location>
</feature>
<dbReference type="InterPro" id="IPR003604">
    <property type="entry name" value="Matrin/U1-like-C_Znf_C2H2"/>
</dbReference>
<keyword evidence="4" id="KW-1185">Reference proteome</keyword>
<feature type="compositionally biased region" description="Basic and acidic residues" evidence="1">
    <location>
        <begin position="553"/>
        <end position="563"/>
    </location>
</feature>
<dbReference type="PANTHER" id="PTHR45762:SF10">
    <property type="entry name" value="C2H2-TYPE DOMAIN-CONTAINING PROTEIN"/>
    <property type="match status" value="1"/>
</dbReference>